<accession>A0A7W9ZP55</accession>
<evidence type="ECO:0000256" key="1">
    <source>
        <dbReference type="SAM" id="Phobius"/>
    </source>
</evidence>
<name>A0A7W9ZP55_RHILE</name>
<proteinExistence type="predicted"/>
<gene>
    <name evidence="2" type="ORF">GGE66_001214</name>
</gene>
<sequence>MLRLFSTSIVRQIVAITLFLLAISTAAIVGVTY</sequence>
<dbReference type="EMBL" id="JACIIJ010000002">
    <property type="protein sequence ID" value="MBB6220265.1"/>
    <property type="molecule type" value="Genomic_DNA"/>
</dbReference>
<dbReference type="Proteomes" id="UP000517187">
    <property type="component" value="Unassembled WGS sequence"/>
</dbReference>
<organism evidence="2 3">
    <name type="scientific">Rhizobium leguminosarum</name>
    <dbReference type="NCBI Taxonomy" id="384"/>
    <lineage>
        <taxon>Bacteria</taxon>
        <taxon>Pseudomonadati</taxon>
        <taxon>Pseudomonadota</taxon>
        <taxon>Alphaproteobacteria</taxon>
        <taxon>Hyphomicrobiales</taxon>
        <taxon>Rhizobiaceae</taxon>
        <taxon>Rhizobium/Agrobacterium group</taxon>
        <taxon>Rhizobium</taxon>
    </lineage>
</organism>
<keyword evidence="1" id="KW-1133">Transmembrane helix</keyword>
<comment type="caution">
    <text evidence="2">The sequence shown here is derived from an EMBL/GenBank/DDBJ whole genome shotgun (WGS) entry which is preliminary data.</text>
</comment>
<evidence type="ECO:0000313" key="3">
    <source>
        <dbReference type="Proteomes" id="UP000517187"/>
    </source>
</evidence>
<keyword evidence="1" id="KW-0472">Membrane</keyword>
<keyword evidence="1" id="KW-0812">Transmembrane</keyword>
<feature type="transmembrane region" description="Helical" evidence="1">
    <location>
        <begin position="12"/>
        <end position="31"/>
    </location>
</feature>
<evidence type="ECO:0000313" key="2">
    <source>
        <dbReference type="EMBL" id="MBB6220265.1"/>
    </source>
</evidence>
<protein>
    <submittedName>
        <fullName evidence="2">Sensor domain CHASE-containing protein</fullName>
    </submittedName>
</protein>
<dbReference type="AlphaFoldDB" id="A0A7W9ZP55"/>
<reference evidence="2 3" key="1">
    <citation type="submission" date="2020-08" db="EMBL/GenBank/DDBJ databases">
        <title>Genomic Encyclopedia of Type Strains, Phase IV (KMG-V): Genome sequencing to study the core and pangenomes of soil and plant-associated prokaryotes.</title>
        <authorList>
            <person name="Whitman W."/>
        </authorList>
    </citation>
    <scope>NUCLEOTIDE SEQUENCE [LARGE SCALE GENOMIC DNA]</scope>
    <source>
        <strain evidence="2 3">SEMIA 4011</strain>
    </source>
</reference>